<comment type="function">
    <text evidence="9">Ligand for members of the frizzled family of seven transmembrane receptors.</text>
</comment>
<dbReference type="InterPro" id="IPR018161">
    <property type="entry name" value="Wnt_CS"/>
</dbReference>
<dbReference type="Pfam" id="PF00110">
    <property type="entry name" value="wnt"/>
    <property type="match status" value="1"/>
</dbReference>
<evidence type="ECO:0000256" key="2">
    <source>
        <dbReference type="ARBA" id="ARBA00005683"/>
    </source>
</evidence>
<keyword evidence="5" id="KW-0272">Extracellular matrix</keyword>
<accession>A0ABN7S6N4</accession>
<dbReference type="InterPro" id="IPR043158">
    <property type="entry name" value="Wnt_C"/>
</dbReference>
<comment type="subcellular location">
    <subcellularLocation>
        <location evidence="1 9">Secreted</location>
        <location evidence="1 9">Extracellular space</location>
        <location evidence="1 9">Extracellular matrix</location>
    </subcellularLocation>
</comment>
<evidence type="ECO:0000256" key="9">
    <source>
        <dbReference type="RuleBase" id="RU003500"/>
    </source>
</evidence>
<dbReference type="Proteomes" id="UP001158576">
    <property type="component" value="Chromosome PAR"/>
</dbReference>
<evidence type="ECO:0000256" key="5">
    <source>
        <dbReference type="ARBA" id="ARBA00022530"/>
    </source>
</evidence>
<evidence type="ECO:0000313" key="10">
    <source>
        <dbReference type="EMBL" id="CAG5089874.1"/>
    </source>
</evidence>
<organism evidence="10 11">
    <name type="scientific">Oikopleura dioica</name>
    <name type="common">Tunicate</name>
    <dbReference type="NCBI Taxonomy" id="34765"/>
    <lineage>
        <taxon>Eukaryota</taxon>
        <taxon>Metazoa</taxon>
        <taxon>Chordata</taxon>
        <taxon>Tunicata</taxon>
        <taxon>Appendicularia</taxon>
        <taxon>Copelata</taxon>
        <taxon>Oikopleuridae</taxon>
        <taxon>Oikopleura</taxon>
    </lineage>
</organism>
<keyword evidence="6 9" id="KW-0879">Wnt signaling pathway</keyword>
<dbReference type="SMART" id="SM00097">
    <property type="entry name" value="WNT1"/>
    <property type="match status" value="1"/>
</dbReference>
<evidence type="ECO:0000256" key="4">
    <source>
        <dbReference type="ARBA" id="ARBA00022525"/>
    </source>
</evidence>
<dbReference type="Gene3D" id="3.30.2460.20">
    <property type="match status" value="1"/>
</dbReference>
<proteinExistence type="inferred from homology"/>
<dbReference type="InterPro" id="IPR005817">
    <property type="entry name" value="Wnt"/>
</dbReference>
<keyword evidence="7" id="KW-1015">Disulfide bond</keyword>
<gene>
    <name evidence="10" type="ORF">OKIOD_LOCUS3945</name>
</gene>
<dbReference type="PROSITE" id="PS00246">
    <property type="entry name" value="WNT1"/>
    <property type="match status" value="1"/>
</dbReference>
<reference evidence="10 11" key="1">
    <citation type="submission" date="2021-04" db="EMBL/GenBank/DDBJ databases">
        <authorList>
            <person name="Bliznina A."/>
        </authorList>
    </citation>
    <scope>NUCLEOTIDE SEQUENCE [LARGE SCALE GENOMIC DNA]</scope>
</reference>
<keyword evidence="4" id="KW-0964">Secreted</keyword>
<dbReference type="EMBL" id="OU015568">
    <property type="protein sequence ID" value="CAG5089874.1"/>
    <property type="molecule type" value="Genomic_DNA"/>
</dbReference>
<evidence type="ECO:0000256" key="1">
    <source>
        <dbReference type="ARBA" id="ARBA00004498"/>
    </source>
</evidence>
<keyword evidence="11" id="KW-1185">Reference proteome</keyword>
<evidence type="ECO:0000256" key="7">
    <source>
        <dbReference type="ARBA" id="ARBA00023157"/>
    </source>
</evidence>
<keyword evidence="8" id="KW-0449">Lipoprotein</keyword>
<evidence type="ECO:0000313" key="11">
    <source>
        <dbReference type="Proteomes" id="UP001158576"/>
    </source>
</evidence>
<keyword evidence="3 9" id="KW-0217">Developmental protein</keyword>
<evidence type="ECO:0000256" key="8">
    <source>
        <dbReference type="ARBA" id="ARBA00023288"/>
    </source>
</evidence>
<dbReference type="PRINTS" id="PR01349">
    <property type="entry name" value="WNTPROTEIN"/>
</dbReference>
<dbReference type="PANTHER" id="PTHR12027">
    <property type="entry name" value="WNT RELATED"/>
    <property type="match status" value="1"/>
</dbReference>
<evidence type="ECO:0000256" key="3">
    <source>
        <dbReference type="ARBA" id="ARBA00022473"/>
    </source>
</evidence>
<comment type="similarity">
    <text evidence="2 9">Belongs to the Wnt family.</text>
</comment>
<evidence type="ECO:0000256" key="6">
    <source>
        <dbReference type="ARBA" id="ARBA00022687"/>
    </source>
</evidence>
<sequence>MMKIVYVLLCETVLSAKYDHKKYSWTKVMEYEEVPVHSCKHFAPDIRKKTFCHNYPNLINELALGFRMAMHQCKAEMSDERWNCPTTSNLRDPITKMDINSFDLMLGTGTRESAFLHSLVSAGGAFAIAAAEARGQLKKERIEKCNIDGQYDENTDQKKFYLTEKYSKYGGCVSDHFYEPDSSGHIEKIHHHNARQGLKILKDTMVEHCRCHGVSGSCRLKTCWKSLTSFEKVSAATFEKFKKAKRTKSANAIESSKYNDKLVYSEKTPNKCEKDEKFGMLASEGRECTLKGANSCKKLCCKGKYEAVKIKSIEQSNCRFNWCCSVECDEKQVEETKYYCI</sequence>
<name>A0ABN7S6N4_OIKDI</name>
<protein>
    <recommendedName>
        <fullName evidence="9">Protein Wnt</fullName>
    </recommendedName>
</protein>